<name>A0ABR0TVU9_AURPU</name>
<evidence type="ECO:0000313" key="2">
    <source>
        <dbReference type="EMBL" id="KAK6008543.1"/>
    </source>
</evidence>
<comment type="caution">
    <text evidence="2">The sequence shown here is derived from an EMBL/GenBank/DDBJ whole genome shotgun (WGS) entry which is preliminary data.</text>
</comment>
<accession>A0ABR0TVU9</accession>
<proteinExistence type="predicted"/>
<dbReference type="Proteomes" id="UP001341245">
    <property type="component" value="Unassembled WGS sequence"/>
</dbReference>
<gene>
    <name evidence="2" type="ORF">QM012_000446</name>
</gene>
<sequence>MHFNTLSIATAMIAVMVQSGEANIGQGLGFIGRVAAEIGTGAWNVGVEVATKKAKRQSTSPYPGVSDEEYNRCYDEAAGTRIEVTSPASMTIQFDNVPASCMNLANVLAGDGSGGPYALPCGSACLQYAGLSQDEFNQIASALQGVA</sequence>
<evidence type="ECO:0000313" key="3">
    <source>
        <dbReference type="Proteomes" id="UP001341245"/>
    </source>
</evidence>
<feature type="chain" id="PRO_5045915113" evidence="1">
    <location>
        <begin position="23"/>
        <end position="147"/>
    </location>
</feature>
<keyword evidence="1" id="KW-0732">Signal</keyword>
<protein>
    <submittedName>
        <fullName evidence="2">Uncharacterized protein</fullName>
    </submittedName>
</protein>
<feature type="signal peptide" evidence="1">
    <location>
        <begin position="1"/>
        <end position="22"/>
    </location>
</feature>
<dbReference type="EMBL" id="JASGXD010000001">
    <property type="protein sequence ID" value="KAK6008543.1"/>
    <property type="molecule type" value="Genomic_DNA"/>
</dbReference>
<reference evidence="2 3" key="1">
    <citation type="submission" date="2023-11" db="EMBL/GenBank/DDBJ databases">
        <title>Draft genome sequence and annotation of the polyextremotolerant black yeast-like fungus Aureobasidium pullulans NRRL 62042.</title>
        <authorList>
            <person name="Dielentheis-Frenken M.R.E."/>
            <person name="Wibberg D."/>
            <person name="Blank L.M."/>
            <person name="Tiso T."/>
        </authorList>
    </citation>
    <scope>NUCLEOTIDE SEQUENCE [LARGE SCALE GENOMIC DNA]</scope>
    <source>
        <strain evidence="2 3">NRRL 62042</strain>
    </source>
</reference>
<organism evidence="2 3">
    <name type="scientific">Aureobasidium pullulans</name>
    <name type="common">Black yeast</name>
    <name type="synonym">Pullularia pullulans</name>
    <dbReference type="NCBI Taxonomy" id="5580"/>
    <lineage>
        <taxon>Eukaryota</taxon>
        <taxon>Fungi</taxon>
        <taxon>Dikarya</taxon>
        <taxon>Ascomycota</taxon>
        <taxon>Pezizomycotina</taxon>
        <taxon>Dothideomycetes</taxon>
        <taxon>Dothideomycetidae</taxon>
        <taxon>Dothideales</taxon>
        <taxon>Saccotheciaceae</taxon>
        <taxon>Aureobasidium</taxon>
    </lineage>
</organism>
<keyword evidence="3" id="KW-1185">Reference proteome</keyword>
<evidence type="ECO:0000256" key="1">
    <source>
        <dbReference type="SAM" id="SignalP"/>
    </source>
</evidence>